<evidence type="ECO:0000313" key="1">
    <source>
        <dbReference type="EMBL" id="KAL3087526.1"/>
    </source>
</evidence>
<name>A0ABD2JA76_9BILA</name>
<protein>
    <submittedName>
        <fullName evidence="1">Uncharacterized protein</fullName>
    </submittedName>
</protein>
<evidence type="ECO:0000313" key="2">
    <source>
        <dbReference type="Proteomes" id="UP001620626"/>
    </source>
</evidence>
<accession>A0ABD2JA76</accession>
<reference evidence="1 2" key="1">
    <citation type="submission" date="2024-10" db="EMBL/GenBank/DDBJ databases">
        <authorList>
            <person name="Kim D."/>
        </authorList>
    </citation>
    <scope>NUCLEOTIDE SEQUENCE [LARGE SCALE GENOMIC DNA]</scope>
    <source>
        <strain evidence="1">BH-2024</strain>
    </source>
</reference>
<organism evidence="1 2">
    <name type="scientific">Heterodera trifolii</name>
    <dbReference type="NCBI Taxonomy" id="157864"/>
    <lineage>
        <taxon>Eukaryota</taxon>
        <taxon>Metazoa</taxon>
        <taxon>Ecdysozoa</taxon>
        <taxon>Nematoda</taxon>
        <taxon>Chromadorea</taxon>
        <taxon>Rhabditida</taxon>
        <taxon>Tylenchina</taxon>
        <taxon>Tylenchomorpha</taxon>
        <taxon>Tylenchoidea</taxon>
        <taxon>Heteroderidae</taxon>
        <taxon>Heteroderinae</taxon>
        <taxon>Heterodera</taxon>
    </lineage>
</organism>
<keyword evidence="2" id="KW-1185">Reference proteome</keyword>
<dbReference type="AlphaFoldDB" id="A0ABD2JA76"/>
<dbReference type="EMBL" id="JBICBT010001018">
    <property type="protein sequence ID" value="KAL3087526.1"/>
    <property type="molecule type" value="Genomic_DNA"/>
</dbReference>
<sequence>MAPQLKVIVRARQLCGHSLSGAALSRASPGHRCILAGSAACDVRTTALTGEVVPSLRRRSSGGAACDVRTTTLPTSNVIGENRRTSKYYPPEITVQLTRQGIRLS</sequence>
<comment type="caution">
    <text evidence="1">The sequence shown here is derived from an EMBL/GenBank/DDBJ whole genome shotgun (WGS) entry which is preliminary data.</text>
</comment>
<dbReference type="Proteomes" id="UP001620626">
    <property type="component" value="Unassembled WGS sequence"/>
</dbReference>
<gene>
    <name evidence="1" type="ORF">niasHT_025988</name>
</gene>
<proteinExistence type="predicted"/>